<dbReference type="InterPro" id="IPR036866">
    <property type="entry name" value="RibonucZ/Hydroxyglut_hydro"/>
</dbReference>
<evidence type="ECO:0000313" key="2">
    <source>
        <dbReference type="Proteomes" id="UP000231157"/>
    </source>
</evidence>
<name>A0A2H0UV10_9BACT</name>
<protein>
    <recommendedName>
        <fullName evidence="3">Metallo-beta-lactamase domain-containing protein</fullName>
    </recommendedName>
</protein>
<comment type="caution">
    <text evidence="1">The sequence shown here is derived from an EMBL/GenBank/DDBJ whole genome shotgun (WGS) entry which is preliminary data.</text>
</comment>
<evidence type="ECO:0000313" key="1">
    <source>
        <dbReference type="EMBL" id="PIR89496.1"/>
    </source>
</evidence>
<dbReference type="SUPFAM" id="SSF56281">
    <property type="entry name" value="Metallo-hydrolase/oxidoreductase"/>
    <property type="match status" value="1"/>
</dbReference>
<proteinExistence type="predicted"/>
<organism evidence="1 2">
    <name type="scientific">Candidatus Harrisonbacteria bacterium CG10_big_fil_rev_8_21_14_0_10_40_38</name>
    <dbReference type="NCBI Taxonomy" id="1974583"/>
    <lineage>
        <taxon>Bacteria</taxon>
        <taxon>Candidatus Harrisoniibacteriota</taxon>
    </lineage>
</organism>
<dbReference type="PANTHER" id="PTHR43546:SF3">
    <property type="entry name" value="UPF0173 METAL-DEPENDENT HYDROLASE MJ1163"/>
    <property type="match status" value="1"/>
</dbReference>
<dbReference type="PANTHER" id="PTHR43546">
    <property type="entry name" value="UPF0173 METAL-DEPENDENT HYDROLASE MJ1163-RELATED"/>
    <property type="match status" value="1"/>
</dbReference>
<evidence type="ECO:0008006" key="3">
    <source>
        <dbReference type="Google" id="ProtNLM"/>
    </source>
</evidence>
<dbReference type="Proteomes" id="UP000231157">
    <property type="component" value="Unassembled WGS sequence"/>
</dbReference>
<dbReference type="InterPro" id="IPR050114">
    <property type="entry name" value="UPF0173_UPF0282_UlaG_hydrolase"/>
</dbReference>
<reference evidence="2" key="1">
    <citation type="submission" date="2017-09" db="EMBL/GenBank/DDBJ databases">
        <title>Depth-based differentiation of microbial function through sediment-hosted aquifers and enrichment of novel symbionts in the deep terrestrial subsurface.</title>
        <authorList>
            <person name="Probst A.J."/>
            <person name="Ladd B."/>
            <person name="Jarett J.K."/>
            <person name="Geller-Mcgrath D.E."/>
            <person name="Sieber C.M.K."/>
            <person name="Emerson J.B."/>
            <person name="Anantharaman K."/>
            <person name="Thomas B.C."/>
            <person name="Malmstrom R."/>
            <person name="Stieglmeier M."/>
            <person name="Klingl A."/>
            <person name="Woyke T."/>
            <person name="Ryan C.M."/>
            <person name="Banfield J.F."/>
        </authorList>
    </citation>
    <scope>NUCLEOTIDE SEQUENCE [LARGE SCALE GENOMIC DNA]</scope>
</reference>
<dbReference type="AlphaFoldDB" id="A0A2H0UV10"/>
<accession>A0A2H0UV10</accession>
<gene>
    <name evidence="1" type="ORF">COU07_01180</name>
</gene>
<dbReference type="Gene3D" id="3.60.15.10">
    <property type="entry name" value="Ribonuclease Z/Hydroxyacylglutathione hydrolase-like"/>
    <property type="match status" value="1"/>
</dbReference>
<sequence>MKVTKLGHSCLLIEEGAARIITDPGVFTEGFEEVSNISAVLISHEHADHINIPFVKGIVLKNSEVKIFSNESVCKILTEEGIPCSVSGSGESIKIADVLVEGFGEVHAEIHPEIPLVKNIGFLVAEKLYFPGDVFLAPKKPVSVLALPIAAPWAKISEVVEFARSVAPKKCFPIHDAILLRPEPFYRTAEKLLREKGVEFLVPEVGESFEV</sequence>
<dbReference type="EMBL" id="PFAZ01000001">
    <property type="protein sequence ID" value="PIR89496.1"/>
    <property type="molecule type" value="Genomic_DNA"/>
</dbReference>
<dbReference type="Pfam" id="PF13483">
    <property type="entry name" value="Lactamase_B_3"/>
    <property type="match status" value="1"/>
</dbReference>